<dbReference type="Proteomes" id="UP001232992">
    <property type="component" value="Unassembled WGS sequence"/>
</dbReference>
<accession>A0ABT7BT37</accession>
<evidence type="ECO:0000256" key="1">
    <source>
        <dbReference type="SAM" id="MobiDB-lite"/>
    </source>
</evidence>
<proteinExistence type="predicted"/>
<sequence length="118" mass="12702">MLKNRLILNLVSILGTVAITMMVSGAVKASEKYNSGTTDLPIRQALQVSYLGIYDSCIEPPLTRTSARSEEDDPSAPKGGGESAPIRNTFIKALEISYVEETNSKRNGSDGDQIVPTK</sequence>
<dbReference type="EMBL" id="JAQOSQ010000002">
    <property type="protein sequence ID" value="MDJ1182240.1"/>
    <property type="molecule type" value="Genomic_DNA"/>
</dbReference>
<gene>
    <name evidence="2" type="ORF">PMH09_03455</name>
</gene>
<name>A0ABT7BT37_9CYAN</name>
<evidence type="ECO:0000313" key="3">
    <source>
        <dbReference type="Proteomes" id="UP001232992"/>
    </source>
</evidence>
<organism evidence="2 3">
    <name type="scientific">Roseofilum casamattae BLCC-M143</name>
    <dbReference type="NCBI Taxonomy" id="3022442"/>
    <lineage>
        <taxon>Bacteria</taxon>
        <taxon>Bacillati</taxon>
        <taxon>Cyanobacteriota</taxon>
        <taxon>Cyanophyceae</taxon>
        <taxon>Desertifilales</taxon>
        <taxon>Desertifilaceae</taxon>
        <taxon>Roseofilum</taxon>
        <taxon>Roseofilum casamattae</taxon>
    </lineage>
</organism>
<dbReference type="RefSeq" id="WP_283756892.1">
    <property type="nucleotide sequence ID" value="NZ_JAQOSQ010000002.1"/>
</dbReference>
<protein>
    <submittedName>
        <fullName evidence="2">Uncharacterized protein</fullName>
    </submittedName>
</protein>
<comment type="caution">
    <text evidence="2">The sequence shown here is derived from an EMBL/GenBank/DDBJ whole genome shotgun (WGS) entry which is preliminary data.</text>
</comment>
<reference evidence="2 3" key="1">
    <citation type="submission" date="2023-01" db="EMBL/GenBank/DDBJ databases">
        <title>Novel diversity within Roseofilum (Cyanobacteria; Desertifilaceae) from marine benthic mats with descriptions of four novel species.</title>
        <authorList>
            <person name="Wang Y."/>
            <person name="Berthold D.E."/>
            <person name="Hu J."/>
            <person name="Lefler F.W."/>
            <person name="Laughinghouse H.D. IV."/>
        </authorList>
    </citation>
    <scope>NUCLEOTIDE SEQUENCE [LARGE SCALE GENOMIC DNA]</scope>
    <source>
        <strain evidence="2 3">BLCC-M143</strain>
    </source>
</reference>
<feature type="region of interest" description="Disordered" evidence="1">
    <location>
        <begin position="62"/>
        <end position="87"/>
    </location>
</feature>
<keyword evidence="3" id="KW-1185">Reference proteome</keyword>
<evidence type="ECO:0000313" key="2">
    <source>
        <dbReference type="EMBL" id="MDJ1182240.1"/>
    </source>
</evidence>